<reference evidence="1" key="2">
    <citation type="submission" date="2004-02" db="EMBL/GenBank/DDBJ databases">
        <authorList>
            <consortium name="Genoscope"/>
            <consortium name="Whitehead Institute Centre for Genome Research"/>
        </authorList>
    </citation>
    <scope>NUCLEOTIDE SEQUENCE</scope>
</reference>
<organism evidence="1">
    <name type="scientific">Tetraodon nigroviridis</name>
    <name type="common">Spotted green pufferfish</name>
    <name type="synonym">Chelonodon nigroviridis</name>
    <dbReference type="NCBI Taxonomy" id="99883"/>
    <lineage>
        <taxon>Eukaryota</taxon>
        <taxon>Metazoa</taxon>
        <taxon>Chordata</taxon>
        <taxon>Craniata</taxon>
        <taxon>Vertebrata</taxon>
        <taxon>Euteleostomi</taxon>
        <taxon>Actinopterygii</taxon>
        <taxon>Neopterygii</taxon>
        <taxon>Teleostei</taxon>
        <taxon>Neoteleostei</taxon>
        <taxon>Acanthomorphata</taxon>
        <taxon>Eupercaria</taxon>
        <taxon>Tetraodontiformes</taxon>
        <taxon>Tetradontoidea</taxon>
        <taxon>Tetraodontidae</taxon>
        <taxon>Tetraodon</taxon>
    </lineage>
</organism>
<evidence type="ECO:0000313" key="1">
    <source>
        <dbReference type="EMBL" id="CAG01814.1"/>
    </source>
</evidence>
<proteinExistence type="predicted"/>
<reference evidence="1" key="1">
    <citation type="journal article" date="2004" name="Nature">
        <title>Genome duplication in the teleost fish Tetraodon nigroviridis reveals the early vertebrate proto-karyotype.</title>
        <authorList>
            <person name="Jaillon O."/>
            <person name="Aury J.-M."/>
            <person name="Brunet F."/>
            <person name="Petit J.-L."/>
            <person name="Stange-Thomann N."/>
            <person name="Mauceli E."/>
            <person name="Bouneau L."/>
            <person name="Fischer C."/>
            <person name="Ozouf-Costaz C."/>
            <person name="Bernot A."/>
            <person name="Nicaud S."/>
            <person name="Jaffe D."/>
            <person name="Fisher S."/>
            <person name="Lutfalla G."/>
            <person name="Dossat C."/>
            <person name="Segurens B."/>
            <person name="Dasilva C."/>
            <person name="Salanoubat M."/>
            <person name="Levy M."/>
            <person name="Boudet N."/>
            <person name="Castellano S."/>
            <person name="Anthouard V."/>
            <person name="Jubin C."/>
            <person name="Castelli V."/>
            <person name="Katinka M."/>
            <person name="Vacherie B."/>
            <person name="Biemont C."/>
            <person name="Skalli Z."/>
            <person name="Cattolico L."/>
            <person name="Poulain J."/>
            <person name="De Berardinis V."/>
            <person name="Cruaud C."/>
            <person name="Duprat S."/>
            <person name="Brottier P."/>
            <person name="Coutanceau J.-P."/>
            <person name="Gouzy J."/>
            <person name="Parra G."/>
            <person name="Lardier G."/>
            <person name="Chapple C."/>
            <person name="McKernan K.J."/>
            <person name="McEwan P."/>
            <person name="Bosak S."/>
            <person name="Kellis M."/>
            <person name="Volff J.-N."/>
            <person name="Guigo R."/>
            <person name="Zody M.C."/>
            <person name="Mesirov J."/>
            <person name="Lindblad-Toh K."/>
            <person name="Birren B."/>
            <person name="Nusbaum C."/>
            <person name="Kahn D."/>
            <person name="Robinson-Rechavi M."/>
            <person name="Laudet V."/>
            <person name="Schachter V."/>
            <person name="Quetier F."/>
            <person name="Saurin W."/>
            <person name="Scarpelli C."/>
            <person name="Wincker P."/>
            <person name="Lander E.S."/>
            <person name="Weissenbach J."/>
            <person name="Roest Crollius H."/>
        </authorList>
    </citation>
    <scope>NUCLEOTIDE SEQUENCE [LARGE SCALE GENOMIC DNA]</scope>
</reference>
<comment type="caution">
    <text evidence="1">The sequence shown here is derived from an EMBL/GenBank/DDBJ whole genome shotgun (WGS) entry which is preliminary data.</text>
</comment>
<dbReference type="KEGG" id="tng:GSTEN00020702G001"/>
<name>Q4SC18_TETNG</name>
<dbReference type="EMBL" id="CAAE01014660">
    <property type="protein sequence ID" value="CAG01814.1"/>
    <property type="molecule type" value="Genomic_DNA"/>
</dbReference>
<accession>Q4SC18</accession>
<dbReference type="AlphaFoldDB" id="Q4SC18"/>
<sequence length="190" mass="21058">MEDEAFSEHSWETYNSGLSEPLRLLPGVYRKLSQDVYRKGAGVHLLCLASGIRGVLGHREHSCPVQRYPHHSGQHDASHPLCEGGPRVPAGHRLLGHPGVLQLRLRPGNHHLHRDEQDQGYCHQRSHSHATDHLLPVCADKGPLRPGCSVQRRTFVSEFQAKAGLFGEGLQKLPGDSFKELKQSSGLLTL</sequence>
<gene>
    <name evidence="1" type="ORF">GSTENG00020702001</name>
</gene>
<protein>
    <submittedName>
        <fullName evidence="1">(spotted green pufferfish) hypothetical protein</fullName>
    </submittedName>
</protein>